<evidence type="ECO:0000256" key="2">
    <source>
        <dbReference type="ARBA" id="ARBA00022679"/>
    </source>
</evidence>
<evidence type="ECO:0000313" key="7">
    <source>
        <dbReference type="Proteomes" id="UP000245119"/>
    </source>
</evidence>
<proteinExistence type="inferred from homology"/>
<organism evidence="6 7">
    <name type="scientific">Pomacea canaliculata</name>
    <name type="common">Golden apple snail</name>
    <dbReference type="NCBI Taxonomy" id="400727"/>
    <lineage>
        <taxon>Eukaryota</taxon>
        <taxon>Metazoa</taxon>
        <taxon>Spiralia</taxon>
        <taxon>Lophotrochozoa</taxon>
        <taxon>Mollusca</taxon>
        <taxon>Gastropoda</taxon>
        <taxon>Caenogastropoda</taxon>
        <taxon>Architaenioglossa</taxon>
        <taxon>Ampullarioidea</taxon>
        <taxon>Ampullariidae</taxon>
        <taxon>Pomacea</taxon>
    </lineage>
</organism>
<dbReference type="STRING" id="400727.A0A2T7NRM5"/>
<evidence type="ECO:0000313" key="6">
    <source>
        <dbReference type="EMBL" id="PVD23829.1"/>
    </source>
</evidence>
<accession>A0A2T7NRM5</accession>
<dbReference type="GO" id="GO:0046854">
    <property type="term" value="P:phosphatidylinositol phosphate biosynthetic process"/>
    <property type="evidence" value="ECO:0007669"/>
    <property type="project" value="TreeGrafter"/>
</dbReference>
<name>A0A2T7NRM5_POMCA</name>
<dbReference type="InterPro" id="IPR038286">
    <property type="entry name" value="IPK_sf"/>
</dbReference>
<feature type="region of interest" description="Disordered" evidence="5">
    <location>
        <begin position="340"/>
        <end position="367"/>
    </location>
</feature>
<dbReference type="PANTHER" id="PTHR12400">
    <property type="entry name" value="INOSITOL POLYPHOSPHATE KINASE"/>
    <property type="match status" value="1"/>
</dbReference>
<sequence>MPQAAQELPATGKSLQLFHHQVAGQSLVFQYDERTICKTLIPREDLFYRNVPEILKPFIPTYRGVREVVLEKTEGGLLSQAHADSHVEAVQRHLDKVSKSDADNGAYHFILLENIVAGFRNPCVLDLKLGTRQHGDDAPSEKVTYQVNKCLNTTSAKLGVRLCGMKIFDFLTGGCIAFDKMQGRAMQERDFREAIETFLLTGYRFHKDIITVILQQLKKLHAAIGQLPTYRFYACSLLIVYDGDFENDISLTGSDLLPGAECGSAGEGMRTANGTFEAKALGHNGEVLGDSHADGDSPTLTPCNPEGDAASVADVRHDDASGHVNLSTCVAETRLCEPDAAGERNASSASSKGFRSAADGSMSEGLTTTTTTKHRIDVRMVDFAHSTFKGFGSDVVVHEGVDRGCLLGLETLIKIVSEMKLSAI</sequence>
<dbReference type="OMA" id="WANKKTH"/>
<dbReference type="GO" id="GO:0032958">
    <property type="term" value="P:inositol phosphate biosynthetic process"/>
    <property type="evidence" value="ECO:0007669"/>
    <property type="project" value="InterPro"/>
</dbReference>
<dbReference type="EMBL" id="PZQS01000010">
    <property type="protein sequence ID" value="PVD23829.1"/>
    <property type="molecule type" value="Genomic_DNA"/>
</dbReference>
<dbReference type="SUPFAM" id="SSF56104">
    <property type="entry name" value="SAICAR synthase-like"/>
    <property type="match status" value="1"/>
</dbReference>
<evidence type="ECO:0000256" key="4">
    <source>
        <dbReference type="RuleBase" id="RU363090"/>
    </source>
</evidence>
<dbReference type="GO" id="GO:0000828">
    <property type="term" value="F:inositol hexakisphosphate kinase activity"/>
    <property type="evidence" value="ECO:0007669"/>
    <property type="project" value="TreeGrafter"/>
</dbReference>
<reference evidence="6 7" key="1">
    <citation type="submission" date="2018-04" db="EMBL/GenBank/DDBJ databases">
        <title>The genome of golden apple snail Pomacea canaliculata provides insight into stress tolerance and invasive adaptation.</title>
        <authorList>
            <person name="Liu C."/>
            <person name="Liu B."/>
            <person name="Ren Y."/>
            <person name="Zhang Y."/>
            <person name="Wang H."/>
            <person name="Li S."/>
            <person name="Jiang F."/>
            <person name="Yin L."/>
            <person name="Zhang G."/>
            <person name="Qian W."/>
            <person name="Fan W."/>
        </authorList>
    </citation>
    <scope>NUCLEOTIDE SEQUENCE [LARGE SCALE GENOMIC DNA]</scope>
    <source>
        <strain evidence="6">SZHN2017</strain>
        <tissue evidence="6">Muscle</tissue>
    </source>
</reference>
<protein>
    <recommendedName>
        <fullName evidence="4">Kinase</fullName>
        <ecNumber evidence="4">2.7.-.-</ecNumber>
    </recommendedName>
</protein>
<keyword evidence="3 4" id="KW-0418">Kinase</keyword>
<evidence type="ECO:0000256" key="5">
    <source>
        <dbReference type="SAM" id="MobiDB-lite"/>
    </source>
</evidence>
<dbReference type="InterPro" id="IPR005522">
    <property type="entry name" value="IPK"/>
</dbReference>
<dbReference type="Gene3D" id="3.30.470.160">
    <property type="entry name" value="Inositol polyphosphate kinase"/>
    <property type="match status" value="1"/>
</dbReference>
<dbReference type="OrthoDB" id="2573163at2759"/>
<keyword evidence="2 4" id="KW-0808">Transferase</keyword>
<dbReference type="Proteomes" id="UP000245119">
    <property type="component" value="Linkage Group LG10"/>
</dbReference>
<dbReference type="GO" id="GO:0005737">
    <property type="term" value="C:cytoplasm"/>
    <property type="evidence" value="ECO:0007669"/>
    <property type="project" value="TreeGrafter"/>
</dbReference>
<dbReference type="AlphaFoldDB" id="A0A2T7NRM5"/>
<evidence type="ECO:0000256" key="3">
    <source>
        <dbReference type="ARBA" id="ARBA00022777"/>
    </source>
</evidence>
<evidence type="ECO:0000256" key="1">
    <source>
        <dbReference type="ARBA" id="ARBA00007374"/>
    </source>
</evidence>
<keyword evidence="7" id="KW-1185">Reference proteome</keyword>
<dbReference type="Pfam" id="PF03770">
    <property type="entry name" value="IPK"/>
    <property type="match status" value="1"/>
</dbReference>
<dbReference type="GO" id="GO:0005634">
    <property type="term" value="C:nucleus"/>
    <property type="evidence" value="ECO:0007669"/>
    <property type="project" value="TreeGrafter"/>
</dbReference>
<dbReference type="EC" id="2.7.-.-" evidence="4"/>
<gene>
    <name evidence="6" type="ORF">C0Q70_17103</name>
</gene>
<comment type="caution">
    <text evidence="6">The sequence shown here is derived from an EMBL/GenBank/DDBJ whole genome shotgun (WGS) entry which is preliminary data.</text>
</comment>
<feature type="region of interest" description="Disordered" evidence="5">
    <location>
        <begin position="287"/>
        <end position="309"/>
    </location>
</feature>
<comment type="similarity">
    <text evidence="1 4">Belongs to the inositol phosphokinase (IPK) family.</text>
</comment>
<dbReference type="PANTHER" id="PTHR12400:SF21">
    <property type="entry name" value="KINASE"/>
    <property type="match status" value="1"/>
</dbReference>